<protein>
    <submittedName>
        <fullName evidence="1">Protein 4</fullName>
    </submittedName>
</protein>
<reference evidence="1" key="1">
    <citation type="journal article" date="2022" name="bioRxiv">
        <title>Unlocking the hidden genetic diversity of varicosaviruses, the neglected plant rhabdoviruses.</title>
        <authorList>
            <person name="Bejerman N."/>
            <person name="Dietzgen R.G."/>
            <person name="Debat H."/>
        </authorList>
    </citation>
    <scope>NUCLEOTIDE SEQUENCE</scope>
</reference>
<organism evidence="1">
    <name type="scientific">Pinus yunnanensis virus 1</name>
    <dbReference type="NCBI Taxonomy" id="2977981"/>
    <lineage>
        <taxon>Viruses</taxon>
        <taxon>Riboviria</taxon>
        <taxon>Orthornavirae</taxon>
        <taxon>Negarnaviricota</taxon>
        <taxon>Haploviricotina</taxon>
        <taxon>Monjiviricetes</taxon>
        <taxon>Mononegavirales</taxon>
        <taxon>Rhabdoviridae</taxon>
    </lineage>
</organism>
<name>A0A9N6YJD3_9RHAB</name>
<dbReference type="EMBL" id="BK061794">
    <property type="protein sequence ID" value="DAZ90785.1"/>
    <property type="molecule type" value="Viral_cRNA"/>
</dbReference>
<evidence type="ECO:0000313" key="1">
    <source>
        <dbReference type="EMBL" id="DAZ90785.1"/>
    </source>
</evidence>
<sequence length="204" mass="23744">MSDLGESPSEFFYTFSSTFKELCFLSYQIRQEMQRNRMTPNYDPPMTDDQRKLEHLIRSCSHHMLSRCFCCGIGYTISDCNRQHLFLQSGGRWRPDSYVCQKGTHLAYCGMFLPSKRLQLLLRFINISRISLEGTHLGRPPTIDPDCTACIYCVERVLLHDDGYQLICQKEEVMYKHPEISLQDWVCGNNDDMDLFEIPISGTD</sequence>
<proteinExistence type="predicted"/>
<accession>A0A9N6YJD3</accession>